<evidence type="ECO:0000256" key="1">
    <source>
        <dbReference type="SAM" id="Phobius"/>
    </source>
</evidence>
<keyword evidence="1" id="KW-0472">Membrane</keyword>
<reference evidence="2" key="1">
    <citation type="submission" date="2011-11" db="EMBL/GenBank/DDBJ databases">
        <title>The Genome Sequence of Fusarium oxysporum PHW808.</title>
        <authorList>
            <consortium name="The Broad Institute Genome Sequencing Platform"/>
            <person name="Ma L.-J."/>
            <person name="Gale L.R."/>
            <person name="Schwartz D.C."/>
            <person name="Zhou S."/>
            <person name="Corby-Kistler H."/>
            <person name="Young S.K."/>
            <person name="Zeng Q."/>
            <person name="Gargeya S."/>
            <person name="Fitzgerald M."/>
            <person name="Haas B."/>
            <person name="Abouelleil A."/>
            <person name="Alvarado L."/>
            <person name="Arachchi H.M."/>
            <person name="Berlin A."/>
            <person name="Brown A."/>
            <person name="Chapman S.B."/>
            <person name="Chen Z."/>
            <person name="Dunbar C."/>
            <person name="Freedman E."/>
            <person name="Gearin G."/>
            <person name="Goldberg J."/>
            <person name="Griggs A."/>
            <person name="Gujja S."/>
            <person name="Heiman D."/>
            <person name="Howarth C."/>
            <person name="Larson L."/>
            <person name="Lui A."/>
            <person name="MacDonald P.J.P."/>
            <person name="Montmayeur A."/>
            <person name="Murphy C."/>
            <person name="Neiman D."/>
            <person name="Pearson M."/>
            <person name="Priest M."/>
            <person name="Roberts A."/>
            <person name="Saif S."/>
            <person name="Shea T."/>
            <person name="Shenoy N."/>
            <person name="Sisk P."/>
            <person name="Stolte C."/>
            <person name="Sykes S."/>
            <person name="Wortman J."/>
            <person name="Nusbaum C."/>
            <person name="Birren B."/>
        </authorList>
    </citation>
    <scope>NUCLEOTIDE SEQUENCE [LARGE SCALE GENOMIC DNA]</scope>
    <source>
        <strain evidence="2">54008</strain>
    </source>
</reference>
<feature type="transmembrane region" description="Helical" evidence="1">
    <location>
        <begin position="47"/>
        <end position="69"/>
    </location>
</feature>
<evidence type="ECO:0008006" key="3">
    <source>
        <dbReference type="Google" id="ProtNLM"/>
    </source>
</evidence>
<keyword evidence="1" id="KW-0812">Transmembrane</keyword>
<accession>X0IUE3</accession>
<dbReference type="HOGENOM" id="CLU_1927711_0_0_1"/>
<reference evidence="2" key="2">
    <citation type="submission" date="2012-05" db="EMBL/GenBank/DDBJ databases">
        <title>The Genome Annotation of Fusarium oxysporum PHW808.</title>
        <authorList>
            <consortium name="The Broad Institute Genomics Platform"/>
            <person name="Ma L.-J."/>
            <person name="Corby-Kistler H."/>
            <person name="Broz K."/>
            <person name="Gale L.R."/>
            <person name="Jonkers W."/>
            <person name="O'Donnell K."/>
            <person name="Ploetz R."/>
            <person name="Steinberg C."/>
            <person name="Schwartz D.C."/>
            <person name="VanEtten H."/>
            <person name="Zhou S."/>
            <person name="Young S.K."/>
            <person name="Zeng Q."/>
            <person name="Gargeya S."/>
            <person name="Fitzgerald M."/>
            <person name="Abouelleil A."/>
            <person name="Alvarado L."/>
            <person name="Chapman S.B."/>
            <person name="Gainer-Dewar J."/>
            <person name="Goldberg J."/>
            <person name="Griggs A."/>
            <person name="Gujja S."/>
            <person name="Hansen M."/>
            <person name="Howarth C."/>
            <person name="Imamovic A."/>
            <person name="Ireland A."/>
            <person name="Larimer J."/>
            <person name="McCowan C."/>
            <person name="Murphy C."/>
            <person name="Pearson M."/>
            <person name="Poon T.W."/>
            <person name="Priest M."/>
            <person name="Roberts A."/>
            <person name="Saif S."/>
            <person name="Shea T."/>
            <person name="Sykes S."/>
            <person name="Wortman J."/>
            <person name="Nusbaum C."/>
            <person name="Birren B."/>
        </authorList>
    </citation>
    <scope>NUCLEOTIDE SEQUENCE</scope>
    <source>
        <strain evidence="2">54008</strain>
    </source>
</reference>
<protein>
    <recommendedName>
        <fullName evidence="3">Transmembrane protein</fullName>
    </recommendedName>
</protein>
<dbReference type="AlphaFoldDB" id="X0IUE3"/>
<gene>
    <name evidence="2" type="ORF">FOPG_01246</name>
</gene>
<dbReference type="EMBL" id="JH658803">
    <property type="protein sequence ID" value="EXL87580.1"/>
    <property type="molecule type" value="Genomic_DNA"/>
</dbReference>
<proteinExistence type="predicted"/>
<sequence>MSSRYRVPAESSAQKVQALSVVGHYFPKDRQKAQRSTKRPELKAPDAAFFFAVFFTCLLLVVFVTTHLLSLVPTKVPRRWLAPVNEALASISLLQLPMTVSTTAPVSIWHPLYPCRHSRNCKFICSIANRI</sequence>
<organism evidence="2">
    <name type="scientific">Fusarium oxysporum f. sp. conglutinans race 2 54008</name>
    <dbReference type="NCBI Taxonomy" id="1089457"/>
    <lineage>
        <taxon>Eukaryota</taxon>
        <taxon>Fungi</taxon>
        <taxon>Dikarya</taxon>
        <taxon>Ascomycota</taxon>
        <taxon>Pezizomycotina</taxon>
        <taxon>Sordariomycetes</taxon>
        <taxon>Hypocreomycetidae</taxon>
        <taxon>Hypocreales</taxon>
        <taxon>Nectriaceae</taxon>
        <taxon>Fusarium</taxon>
        <taxon>Fusarium oxysporum species complex</taxon>
    </lineage>
</organism>
<dbReference type="Proteomes" id="UP000030676">
    <property type="component" value="Unassembled WGS sequence"/>
</dbReference>
<keyword evidence="1" id="KW-1133">Transmembrane helix</keyword>
<name>X0IUE3_FUSOX</name>
<evidence type="ECO:0000313" key="2">
    <source>
        <dbReference type="EMBL" id="EXL87580.1"/>
    </source>
</evidence>